<evidence type="ECO:0000313" key="2">
    <source>
        <dbReference type="Proteomes" id="UP000279029"/>
    </source>
</evidence>
<dbReference type="EMBL" id="LR130778">
    <property type="protein sequence ID" value="VDN47222.1"/>
    <property type="molecule type" value="Genomic_DNA"/>
</dbReference>
<evidence type="ECO:0000313" key="1">
    <source>
        <dbReference type="EMBL" id="VDN47222.1"/>
    </source>
</evidence>
<name>A0A3P7RX38_9FIRM</name>
<dbReference type="AlphaFoldDB" id="A0A3P7RX38"/>
<gene>
    <name evidence="1" type="ORF">PATL70BA_1340</name>
</gene>
<dbReference type="KEGG" id="cbar:PATL70BA_1340"/>
<proteinExistence type="predicted"/>
<keyword evidence="2" id="KW-1185">Reference proteome</keyword>
<dbReference type="Proteomes" id="UP000279029">
    <property type="component" value="Chromosome"/>
</dbReference>
<accession>A0A3P7RX38</accession>
<organism evidence="1 2">
    <name type="scientific">Petrocella atlantisensis</name>
    <dbReference type="NCBI Taxonomy" id="2173034"/>
    <lineage>
        <taxon>Bacteria</taxon>
        <taxon>Bacillati</taxon>
        <taxon>Bacillota</taxon>
        <taxon>Clostridia</taxon>
        <taxon>Lachnospirales</taxon>
        <taxon>Vallitaleaceae</taxon>
        <taxon>Petrocella</taxon>
    </lineage>
</organism>
<reference evidence="1 2" key="1">
    <citation type="submission" date="2018-09" db="EMBL/GenBank/DDBJ databases">
        <authorList>
            <person name="Postec A."/>
        </authorList>
    </citation>
    <scope>NUCLEOTIDE SEQUENCE [LARGE SCALE GENOMIC DNA]</scope>
    <source>
        <strain evidence="1">70B-A</strain>
    </source>
</reference>
<protein>
    <submittedName>
        <fullName evidence="1">Uncharacterized protein</fullName>
    </submittedName>
</protein>
<sequence>MKKQLRKKFLNTDLQIILLEVEDYLHVIKQLEKYNIKRGRIKS</sequence>